<dbReference type="GeneID" id="26255861"/>
<accession>W7EPL3</accession>
<evidence type="ECO:0000313" key="2">
    <source>
        <dbReference type="Proteomes" id="UP000054337"/>
    </source>
</evidence>
<dbReference type="HOGENOM" id="CLU_2365192_0_0_1"/>
<evidence type="ECO:0000313" key="1">
    <source>
        <dbReference type="EMBL" id="EUN28979.1"/>
    </source>
</evidence>
<proteinExistence type="predicted"/>
<sequence>MSLGCFNIAAWLFLRGDAPSDDEAEGFLPRPKLRMRLPIPTLTAVTISWPCDVNITLECSLLSLFPRVILACSHGGLSSSQIANRAAQNWSRVPGHNVESAQHHADDLR</sequence>
<organism evidence="1 2">
    <name type="scientific">Bipolaris victoriae (strain FI3)</name>
    <name type="common">Victoria blight of oats agent</name>
    <name type="synonym">Cochliobolus victoriae</name>
    <dbReference type="NCBI Taxonomy" id="930091"/>
    <lineage>
        <taxon>Eukaryota</taxon>
        <taxon>Fungi</taxon>
        <taxon>Dikarya</taxon>
        <taxon>Ascomycota</taxon>
        <taxon>Pezizomycotina</taxon>
        <taxon>Dothideomycetes</taxon>
        <taxon>Pleosporomycetidae</taxon>
        <taxon>Pleosporales</taxon>
        <taxon>Pleosporineae</taxon>
        <taxon>Pleosporaceae</taxon>
        <taxon>Bipolaris</taxon>
    </lineage>
</organism>
<dbReference type="Proteomes" id="UP000054337">
    <property type="component" value="Unassembled WGS sequence"/>
</dbReference>
<keyword evidence="2" id="KW-1185">Reference proteome</keyword>
<name>W7EPL3_BIPV3</name>
<protein>
    <submittedName>
        <fullName evidence="1">Uncharacterized protein</fullName>
    </submittedName>
</protein>
<dbReference type="RefSeq" id="XP_014558577.1">
    <property type="nucleotide sequence ID" value="XM_014703091.1"/>
</dbReference>
<dbReference type="EMBL" id="KI968716">
    <property type="protein sequence ID" value="EUN28979.1"/>
    <property type="molecule type" value="Genomic_DNA"/>
</dbReference>
<dbReference type="AlphaFoldDB" id="W7EPL3"/>
<gene>
    <name evidence="1" type="ORF">COCVIDRAFT_36100</name>
</gene>
<reference evidence="1 2" key="1">
    <citation type="journal article" date="2013" name="PLoS Genet.">
        <title>Comparative genome structure, secondary metabolite, and effector coding capacity across Cochliobolus pathogens.</title>
        <authorList>
            <person name="Condon B.J."/>
            <person name="Leng Y."/>
            <person name="Wu D."/>
            <person name="Bushley K.E."/>
            <person name="Ohm R.A."/>
            <person name="Otillar R."/>
            <person name="Martin J."/>
            <person name="Schackwitz W."/>
            <person name="Grimwood J."/>
            <person name="MohdZainudin N."/>
            <person name="Xue C."/>
            <person name="Wang R."/>
            <person name="Manning V.A."/>
            <person name="Dhillon B."/>
            <person name="Tu Z.J."/>
            <person name="Steffenson B.J."/>
            <person name="Salamov A."/>
            <person name="Sun H."/>
            <person name="Lowry S."/>
            <person name="LaButti K."/>
            <person name="Han J."/>
            <person name="Copeland A."/>
            <person name="Lindquist E."/>
            <person name="Barry K."/>
            <person name="Schmutz J."/>
            <person name="Baker S.E."/>
            <person name="Ciuffetti L.M."/>
            <person name="Grigoriev I.V."/>
            <person name="Zhong S."/>
            <person name="Turgeon B.G."/>
        </authorList>
    </citation>
    <scope>NUCLEOTIDE SEQUENCE [LARGE SCALE GENOMIC DNA]</scope>
    <source>
        <strain evidence="1 2">FI3</strain>
    </source>
</reference>
<dbReference type="OrthoDB" id="10303704at2759"/>